<keyword evidence="4" id="KW-1185">Reference proteome</keyword>
<organism evidence="3 4">
    <name type="scientific">Solirubrobacter ginsenosidimutans</name>
    <dbReference type="NCBI Taxonomy" id="490573"/>
    <lineage>
        <taxon>Bacteria</taxon>
        <taxon>Bacillati</taxon>
        <taxon>Actinomycetota</taxon>
        <taxon>Thermoleophilia</taxon>
        <taxon>Solirubrobacterales</taxon>
        <taxon>Solirubrobacteraceae</taxon>
        <taxon>Solirubrobacter</taxon>
    </lineage>
</organism>
<keyword evidence="2" id="KW-0812">Transmembrane</keyword>
<dbReference type="AlphaFoldDB" id="A0A9X3N3H3"/>
<dbReference type="RefSeq" id="WP_270045333.1">
    <property type="nucleotide sequence ID" value="NZ_JAPDOD010000058.1"/>
</dbReference>
<keyword evidence="2" id="KW-0472">Membrane</keyword>
<dbReference type="Proteomes" id="UP001149140">
    <property type="component" value="Unassembled WGS sequence"/>
</dbReference>
<accession>A0A9X3N3H3</accession>
<feature type="transmembrane region" description="Helical" evidence="2">
    <location>
        <begin position="29"/>
        <end position="49"/>
    </location>
</feature>
<name>A0A9X3N3H3_9ACTN</name>
<feature type="region of interest" description="Disordered" evidence="1">
    <location>
        <begin position="184"/>
        <end position="209"/>
    </location>
</feature>
<keyword evidence="2" id="KW-1133">Transmembrane helix</keyword>
<evidence type="ECO:0000313" key="3">
    <source>
        <dbReference type="EMBL" id="MDA0166072.1"/>
    </source>
</evidence>
<reference evidence="3" key="1">
    <citation type="submission" date="2022-10" db="EMBL/GenBank/DDBJ databases">
        <title>The WGS of Solirubrobacter ginsenosidimutans DSM 21036.</title>
        <authorList>
            <person name="Jiang Z."/>
        </authorList>
    </citation>
    <scope>NUCLEOTIDE SEQUENCE</scope>
    <source>
        <strain evidence="3">DSM 21036</strain>
    </source>
</reference>
<sequence length="209" mass="22479">MDEQRYQPMPSIDQLPGWLWHRTGRRARFGLALVLVAALAFTAILVPAIRRDQRAHAAAERHAEAARHAASVAALIREQRPRFGRSTASQRPAMLRDLGSAIVADARARRLDGPVLHARCEPFPKTVGEPPPELDPRKAAGSYSCVAVTSEIGRSAASSGGEIGHLYRASLDFTTGRFALCKVAGRPDPVPDPEVTTPRACAGGRLPAP</sequence>
<evidence type="ECO:0000313" key="4">
    <source>
        <dbReference type="Proteomes" id="UP001149140"/>
    </source>
</evidence>
<proteinExistence type="predicted"/>
<evidence type="ECO:0000256" key="1">
    <source>
        <dbReference type="SAM" id="MobiDB-lite"/>
    </source>
</evidence>
<comment type="caution">
    <text evidence="3">The sequence shown here is derived from an EMBL/GenBank/DDBJ whole genome shotgun (WGS) entry which is preliminary data.</text>
</comment>
<protein>
    <submittedName>
        <fullName evidence="3">Uncharacterized protein</fullName>
    </submittedName>
</protein>
<dbReference type="EMBL" id="JAPDOD010000058">
    <property type="protein sequence ID" value="MDA0166072.1"/>
    <property type="molecule type" value="Genomic_DNA"/>
</dbReference>
<evidence type="ECO:0000256" key="2">
    <source>
        <dbReference type="SAM" id="Phobius"/>
    </source>
</evidence>
<gene>
    <name evidence="3" type="ORF">OM076_37760</name>
</gene>